<proteinExistence type="predicted"/>
<evidence type="ECO:0000313" key="2">
    <source>
        <dbReference type="Proteomes" id="UP000830395"/>
    </source>
</evidence>
<accession>A0ACC5YQI0</accession>
<dbReference type="Proteomes" id="UP000830395">
    <property type="component" value="Chromosome 11"/>
</dbReference>
<sequence length="508" mass="56548">MVSLGFRSTQSSGVLLHTRDTDGGFELSLVDGHVEMKDSTANLKSKNRYDEGRWHYVTAYRNSTGMELNVDDSDRGDAQTVSTGSIFQNTSVILGKETFRGCLRNFYMRRIENRCIPIDLSNFTQTGVASFGLCNTQQQPLSIIARSSLRRRGHIKSNIRKKDCSEPVGHILAYHLSARSQLQYIISPEDLNYRPHIFLDMQTRSADGLLLHITDKQGFARVILFMNGGRVKLFVGDGTLIYYQKKINNGAWHNIRFSVEQHVTHLVVDGFRVPDGQLQKDEGISMELQPPGIRFPQKSVIGCIRKIRFNSVLIGEPAVNHGGAPCFDGVVEEGAYFAGGGSHIILEKHFRLGAEFDLTFEVRPRNMTGLLFHCRGHQDHSLSVFLKKGTMVVQMNDGAGDYSTSVTPQLPLCAESFHHVTVIKKGNFIKLKMGHNSNSAVGPHVHSPSKTRHTLYIGGVPETKRKRVPVWSSYLGCLRNVQINQAALSFKSASSVFGSVNVNECPAE</sequence>
<reference evidence="1" key="1">
    <citation type="submission" date="2020-02" db="EMBL/GenBank/DDBJ databases">
        <title>Genome sequencing of the panga catfish, Pangasius djambal.</title>
        <authorList>
            <person name="Wen M."/>
            <person name="Zahm M."/>
            <person name="Roques C."/>
            <person name="Cabau C."/>
            <person name="Klopp C."/>
            <person name="Donnadieu C."/>
            <person name="Jouanno E."/>
            <person name="Avarre J.-C."/>
            <person name="Campet M."/>
            <person name="Ha T."/>
            <person name="Dugue R."/>
            <person name="Lampietro C."/>
            <person name="Louis A."/>
            <person name="Herpin A."/>
            <person name="Echchiki A."/>
            <person name="Berthelot C."/>
            <person name="Parey E."/>
            <person name="Roest-Crollius H."/>
            <person name="Braasch I."/>
            <person name="Postlethwait J.H."/>
            <person name="Bobe J."/>
            <person name="Montfort J."/>
            <person name="Bouchez O."/>
            <person name="Begum T."/>
            <person name="Schartl M."/>
            <person name="Gustiano R."/>
            <person name="Guiguen Y."/>
        </authorList>
    </citation>
    <scope>NUCLEOTIDE SEQUENCE</scope>
    <source>
        <strain evidence="1">Pdj_M5554</strain>
    </source>
</reference>
<dbReference type="EMBL" id="CM040985">
    <property type="protein sequence ID" value="MCJ8737693.1"/>
    <property type="molecule type" value="Genomic_DNA"/>
</dbReference>
<organism evidence="1 2">
    <name type="scientific">Pangasius djambal</name>
    <dbReference type="NCBI Taxonomy" id="1691987"/>
    <lineage>
        <taxon>Eukaryota</taxon>
        <taxon>Metazoa</taxon>
        <taxon>Chordata</taxon>
        <taxon>Craniata</taxon>
        <taxon>Vertebrata</taxon>
        <taxon>Euteleostomi</taxon>
        <taxon>Actinopterygii</taxon>
        <taxon>Neopterygii</taxon>
        <taxon>Teleostei</taxon>
        <taxon>Ostariophysi</taxon>
        <taxon>Siluriformes</taxon>
        <taxon>Pangasiidae</taxon>
        <taxon>Pangasius</taxon>
    </lineage>
</organism>
<protein>
    <submittedName>
        <fullName evidence="1">Uncharacterized protein</fullName>
    </submittedName>
</protein>
<comment type="caution">
    <text evidence="1">The sequence shown here is derived from an EMBL/GenBank/DDBJ whole genome shotgun (WGS) entry which is preliminary data.</text>
</comment>
<name>A0ACC5YQI0_9TELE</name>
<keyword evidence="2" id="KW-1185">Reference proteome</keyword>
<evidence type="ECO:0000313" key="1">
    <source>
        <dbReference type="EMBL" id="MCJ8737693.1"/>
    </source>
</evidence>
<gene>
    <name evidence="1" type="ORF">PDJAM_G00026940</name>
</gene>